<name>A0AB34FQN9_9HYPO</name>
<comment type="caution">
    <text evidence="3">The sequence shown here is derived from an EMBL/GenBank/DDBJ whole genome shotgun (WGS) entry which is preliminary data.</text>
</comment>
<evidence type="ECO:0000256" key="1">
    <source>
        <dbReference type="SAM" id="Phobius"/>
    </source>
</evidence>
<dbReference type="AlphaFoldDB" id="A0AB34FQN9"/>
<organism evidence="3 4">
    <name type="scientific">Purpureocillium lavendulum</name>
    <dbReference type="NCBI Taxonomy" id="1247861"/>
    <lineage>
        <taxon>Eukaryota</taxon>
        <taxon>Fungi</taxon>
        <taxon>Dikarya</taxon>
        <taxon>Ascomycota</taxon>
        <taxon>Pezizomycotina</taxon>
        <taxon>Sordariomycetes</taxon>
        <taxon>Hypocreomycetidae</taxon>
        <taxon>Hypocreales</taxon>
        <taxon>Ophiocordycipitaceae</taxon>
        <taxon>Purpureocillium</taxon>
    </lineage>
</organism>
<dbReference type="EMBL" id="JAQHRD010000005">
    <property type="protein sequence ID" value="KAJ6440991.1"/>
    <property type="molecule type" value="Genomic_DNA"/>
</dbReference>
<evidence type="ECO:0000313" key="3">
    <source>
        <dbReference type="EMBL" id="KAJ6440991.1"/>
    </source>
</evidence>
<keyword evidence="1" id="KW-0472">Membrane</keyword>
<reference evidence="3" key="1">
    <citation type="submission" date="2023-01" db="EMBL/GenBank/DDBJ databases">
        <title>The growth and conidiation of Purpureocillium lavendulum are regulated by nitrogen source and histone H3K14 acetylation.</title>
        <authorList>
            <person name="Tang P."/>
            <person name="Han J."/>
            <person name="Zhang C."/>
            <person name="Tang P."/>
            <person name="Qi F."/>
            <person name="Zhang K."/>
            <person name="Liang L."/>
        </authorList>
    </citation>
    <scope>NUCLEOTIDE SEQUENCE</scope>
    <source>
        <strain evidence="3">YMF1.00683</strain>
    </source>
</reference>
<dbReference type="PANTHER" id="PTHR34502:SF6">
    <property type="entry name" value="DUF6594 DOMAIN-CONTAINING PROTEIN"/>
    <property type="match status" value="1"/>
</dbReference>
<dbReference type="Pfam" id="PF20237">
    <property type="entry name" value="DUF6594"/>
    <property type="match status" value="1"/>
</dbReference>
<feature type="domain" description="DUF6594" evidence="2">
    <location>
        <begin position="28"/>
        <end position="276"/>
    </location>
</feature>
<proteinExistence type="predicted"/>
<dbReference type="PANTHER" id="PTHR34502">
    <property type="entry name" value="DUF6594 DOMAIN-CONTAINING PROTEIN-RELATED"/>
    <property type="match status" value="1"/>
</dbReference>
<sequence>MPDGPPQHARHDIFQANYGSEKTPMSGYELVASKLVGDLGGPPVLPIYRRFEALNHRLLLYLQADLNDLEVELRSLDRKDTTDRGCGLIPASRRHERWSNTAVSQQRTEVLGQIGYKLSQYNKLITSFRRVQELPPASRDEAQSYRSWLNRNRLIVEDETKFLDLVDDLICLIRDDQTENDFAVDDGITPMPRTADELAFPVHERKPAESDAGTLVPAKHAPGPSQEAVRTSLAQLVLAMFVALFVPIATFAVIPTFAGRIVVVALTGTSVATVLAQSGLAKLLDRGILDWVLCAGIYGGAMIIAAGILG</sequence>
<keyword evidence="1" id="KW-1133">Transmembrane helix</keyword>
<gene>
    <name evidence="3" type="ORF">O9K51_06784</name>
</gene>
<protein>
    <recommendedName>
        <fullName evidence="2">DUF6594 domain-containing protein</fullName>
    </recommendedName>
</protein>
<dbReference type="Proteomes" id="UP001163105">
    <property type="component" value="Unassembled WGS sequence"/>
</dbReference>
<evidence type="ECO:0000313" key="4">
    <source>
        <dbReference type="Proteomes" id="UP001163105"/>
    </source>
</evidence>
<dbReference type="InterPro" id="IPR046529">
    <property type="entry name" value="DUF6594"/>
</dbReference>
<feature type="transmembrane region" description="Helical" evidence="1">
    <location>
        <begin position="288"/>
        <end position="309"/>
    </location>
</feature>
<feature type="transmembrane region" description="Helical" evidence="1">
    <location>
        <begin position="257"/>
        <end position="276"/>
    </location>
</feature>
<accession>A0AB34FQN9</accession>
<feature type="transmembrane region" description="Helical" evidence="1">
    <location>
        <begin position="233"/>
        <end position="251"/>
    </location>
</feature>
<evidence type="ECO:0000259" key="2">
    <source>
        <dbReference type="Pfam" id="PF20237"/>
    </source>
</evidence>
<keyword evidence="4" id="KW-1185">Reference proteome</keyword>
<keyword evidence="1" id="KW-0812">Transmembrane</keyword>